<name>A0ABN3JRV0_9ACTN</name>
<proteinExistence type="predicted"/>
<keyword evidence="3" id="KW-1185">Reference proteome</keyword>
<feature type="transmembrane region" description="Helical" evidence="1">
    <location>
        <begin position="95"/>
        <end position="118"/>
    </location>
</feature>
<organism evidence="2 3">
    <name type="scientific">Actinomadura vinacea</name>
    <dbReference type="NCBI Taxonomy" id="115336"/>
    <lineage>
        <taxon>Bacteria</taxon>
        <taxon>Bacillati</taxon>
        <taxon>Actinomycetota</taxon>
        <taxon>Actinomycetes</taxon>
        <taxon>Streptosporangiales</taxon>
        <taxon>Thermomonosporaceae</taxon>
        <taxon>Actinomadura</taxon>
    </lineage>
</organism>
<evidence type="ECO:0000256" key="1">
    <source>
        <dbReference type="SAM" id="Phobius"/>
    </source>
</evidence>
<reference evidence="2 3" key="1">
    <citation type="journal article" date="2019" name="Int. J. Syst. Evol. Microbiol.">
        <title>The Global Catalogue of Microorganisms (GCM) 10K type strain sequencing project: providing services to taxonomists for standard genome sequencing and annotation.</title>
        <authorList>
            <consortium name="The Broad Institute Genomics Platform"/>
            <consortium name="The Broad Institute Genome Sequencing Center for Infectious Disease"/>
            <person name="Wu L."/>
            <person name="Ma J."/>
        </authorList>
    </citation>
    <scope>NUCLEOTIDE SEQUENCE [LARGE SCALE GENOMIC DNA]</scope>
    <source>
        <strain evidence="2 3">JCM 3325</strain>
    </source>
</reference>
<evidence type="ECO:0008006" key="4">
    <source>
        <dbReference type="Google" id="ProtNLM"/>
    </source>
</evidence>
<protein>
    <recommendedName>
        <fullName evidence="4">DUF4190 domain-containing protein</fullName>
    </recommendedName>
</protein>
<dbReference type="EMBL" id="BAAARW010000020">
    <property type="protein sequence ID" value="GAA2436216.1"/>
    <property type="molecule type" value="Genomic_DNA"/>
</dbReference>
<keyword evidence="1" id="KW-0472">Membrane</keyword>
<keyword evidence="1" id="KW-1133">Transmembrane helix</keyword>
<keyword evidence="1" id="KW-0812">Transmembrane</keyword>
<comment type="caution">
    <text evidence="2">The sequence shown here is derived from an EMBL/GenBank/DDBJ whole genome shotgun (WGS) entry which is preliminary data.</text>
</comment>
<evidence type="ECO:0000313" key="3">
    <source>
        <dbReference type="Proteomes" id="UP001501231"/>
    </source>
</evidence>
<accession>A0ABN3JRV0</accession>
<dbReference type="Proteomes" id="UP001501231">
    <property type="component" value="Unassembled WGS sequence"/>
</dbReference>
<sequence length="130" mass="13438">MSGYGGQPPGWHDPYGQQGWDPNGQYNQAYGPGYGPPGVPNTGPGTPGATLAALICSCVATAMCCNLLAIPAIVTSAMATSRVRTNPQSTRTLTMWSWIILGIAFLIQIILIVIAVVVDATSPDYGSGGI</sequence>
<feature type="transmembrane region" description="Helical" evidence="1">
    <location>
        <begin position="51"/>
        <end position="74"/>
    </location>
</feature>
<gene>
    <name evidence="2" type="ORF">GCM10010191_58820</name>
</gene>
<evidence type="ECO:0000313" key="2">
    <source>
        <dbReference type="EMBL" id="GAA2436216.1"/>
    </source>
</evidence>
<dbReference type="RefSeq" id="WP_344593236.1">
    <property type="nucleotide sequence ID" value="NZ_BAAARW010000020.1"/>
</dbReference>